<keyword evidence="7 10" id="KW-0560">Oxidoreductase</keyword>
<dbReference type="InterPro" id="IPR019794">
    <property type="entry name" value="Peroxidases_AS"/>
</dbReference>
<comment type="catalytic activity">
    <reaction evidence="1">
        <text>2 a phenolic donor + H2O2 = 2 a phenolic radical donor + 2 H2O</text>
        <dbReference type="Rhea" id="RHEA:56136"/>
        <dbReference type="ChEBI" id="CHEBI:15377"/>
        <dbReference type="ChEBI" id="CHEBI:16240"/>
        <dbReference type="ChEBI" id="CHEBI:139520"/>
        <dbReference type="ChEBI" id="CHEBI:139521"/>
        <dbReference type="EC" id="1.11.1.7"/>
    </reaction>
</comment>
<evidence type="ECO:0000256" key="7">
    <source>
        <dbReference type="ARBA" id="ARBA00023002"/>
    </source>
</evidence>
<keyword evidence="10" id="KW-0732">Signal</keyword>
<evidence type="ECO:0000256" key="6">
    <source>
        <dbReference type="ARBA" id="ARBA00022723"/>
    </source>
</evidence>
<evidence type="ECO:0000256" key="1">
    <source>
        <dbReference type="ARBA" id="ARBA00000189"/>
    </source>
</evidence>
<dbReference type="GO" id="GO:0046872">
    <property type="term" value="F:metal ion binding"/>
    <property type="evidence" value="ECO:0007669"/>
    <property type="project" value="UniProtKB-UniRule"/>
</dbReference>
<keyword evidence="5" id="KW-0349">Heme</keyword>
<feature type="domain" description="Plant heme peroxidase family profile" evidence="11">
    <location>
        <begin position="30"/>
        <end position="226"/>
    </location>
</feature>
<dbReference type="Pfam" id="PF00141">
    <property type="entry name" value="peroxidase"/>
    <property type="match status" value="1"/>
</dbReference>
<evidence type="ECO:0000256" key="5">
    <source>
        <dbReference type="ARBA" id="ARBA00022617"/>
    </source>
</evidence>
<keyword evidence="13" id="KW-1185">Reference proteome</keyword>
<dbReference type="PANTHER" id="PTHR31517">
    <property type="match status" value="1"/>
</dbReference>
<proteinExistence type="inferred from homology"/>
<protein>
    <recommendedName>
        <fullName evidence="10">Peroxidase</fullName>
        <ecNumber evidence="10">1.11.1.-</ecNumber>
    </recommendedName>
</protein>
<dbReference type="SUPFAM" id="SSF48113">
    <property type="entry name" value="Heme-dependent peroxidases"/>
    <property type="match status" value="1"/>
</dbReference>
<keyword evidence="4 10" id="KW-0575">Peroxidase</keyword>
<dbReference type="GO" id="GO:0020037">
    <property type="term" value="F:heme binding"/>
    <property type="evidence" value="ECO:0007669"/>
    <property type="project" value="UniProtKB-UniRule"/>
</dbReference>
<dbReference type="GO" id="GO:0140825">
    <property type="term" value="F:lactoperoxidase activity"/>
    <property type="evidence" value="ECO:0007669"/>
    <property type="project" value="UniProtKB-EC"/>
</dbReference>
<evidence type="ECO:0000313" key="13">
    <source>
        <dbReference type="Proteomes" id="UP000799444"/>
    </source>
</evidence>
<evidence type="ECO:0000256" key="10">
    <source>
        <dbReference type="RuleBase" id="RU363051"/>
    </source>
</evidence>
<dbReference type="InterPro" id="IPR002016">
    <property type="entry name" value="Haem_peroxidase"/>
</dbReference>
<dbReference type="Gene3D" id="1.10.520.10">
    <property type="match status" value="1"/>
</dbReference>
<dbReference type="Gene3D" id="1.10.420.10">
    <property type="entry name" value="Peroxidase, domain 2"/>
    <property type="match status" value="1"/>
</dbReference>
<evidence type="ECO:0000259" key="11">
    <source>
        <dbReference type="Pfam" id="PF00141"/>
    </source>
</evidence>
<accession>A0A9P4QNX7</accession>
<evidence type="ECO:0000256" key="3">
    <source>
        <dbReference type="ARBA" id="ARBA00001970"/>
    </source>
</evidence>
<dbReference type="AlphaFoldDB" id="A0A9P4QNX7"/>
<feature type="signal peptide" evidence="10">
    <location>
        <begin position="1"/>
        <end position="17"/>
    </location>
</feature>
<dbReference type="InterPro" id="IPR010255">
    <property type="entry name" value="Haem_peroxidase_sf"/>
</dbReference>
<dbReference type="EC" id="1.11.1.-" evidence="10"/>
<comment type="similarity">
    <text evidence="9">Belongs to the peroxidase family.</text>
</comment>
<comment type="cofactor">
    <cofactor evidence="3">
        <name>heme b</name>
        <dbReference type="ChEBI" id="CHEBI:60344"/>
    </cofactor>
</comment>
<keyword evidence="6" id="KW-0479">Metal-binding</keyword>
<organism evidence="12 13">
    <name type="scientific">Polyplosphaeria fusca</name>
    <dbReference type="NCBI Taxonomy" id="682080"/>
    <lineage>
        <taxon>Eukaryota</taxon>
        <taxon>Fungi</taxon>
        <taxon>Dikarya</taxon>
        <taxon>Ascomycota</taxon>
        <taxon>Pezizomycotina</taxon>
        <taxon>Dothideomycetes</taxon>
        <taxon>Pleosporomycetidae</taxon>
        <taxon>Pleosporales</taxon>
        <taxon>Tetraplosphaeriaceae</taxon>
        <taxon>Polyplosphaeria</taxon>
    </lineage>
</organism>
<dbReference type="PANTHER" id="PTHR31517:SF48">
    <property type="entry name" value="PEROXIDASE 16-RELATED"/>
    <property type="match status" value="1"/>
</dbReference>
<evidence type="ECO:0000256" key="9">
    <source>
        <dbReference type="RuleBase" id="RU004241"/>
    </source>
</evidence>
<comment type="caution">
    <text evidence="12">The sequence shown here is derived from an EMBL/GenBank/DDBJ whole genome shotgun (WGS) entry which is preliminary data.</text>
</comment>
<evidence type="ECO:0000256" key="4">
    <source>
        <dbReference type="ARBA" id="ARBA00022559"/>
    </source>
</evidence>
<dbReference type="EMBL" id="ML996205">
    <property type="protein sequence ID" value="KAF2730952.1"/>
    <property type="molecule type" value="Genomic_DNA"/>
</dbReference>
<evidence type="ECO:0000313" key="12">
    <source>
        <dbReference type="EMBL" id="KAF2730952.1"/>
    </source>
</evidence>
<dbReference type="Proteomes" id="UP000799444">
    <property type="component" value="Unassembled WGS sequence"/>
</dbReference>
<dbReference type="PROSITE" id="PS00436">
    <property type="entry name" value="PEROXIDASE_2"/>
    <property type="match status" value="1"/>
</dbReference>
<gene>
    <name evidence="12" type="ORF">EJ04DRAFT_499467</name>
</gene>
<name>A0A9P4QNX7_9PLEO</name>
<sequence>MTFHTSILLALSALAAAQSGSCPEVWSKVASALQSEFDGCNDHARAAIRAPFHDCVTGSCDGSLILGGECSRSENAGLEDICNKLSEWADEYEVGTADMIQFAQAVAISVCPLGPQIRALVGRKDSSIPAPEGLVPSSHDSVDAILSRFASVGLSANDVVALVGAHTTGKQFFDDPAQAGASFDTSPSVWDVTFYGETLSGTAPYTLQSDKELSKDSRTSDEWTKFSISQSGWAASFVSAMNRFGVVGNDVDSLTDCSNMLPGASKVRREAMRAPIGDRAFHPKAKS</sequence>
<evidence type="ECO:0000256" key="8">
    <source>
        <dbReference type="ARBA" id="ARBA00023004"/>
    </source>
</evidence>
<reference evidence="12" key="1">
    <citation type="journal article" date="2020" name="Stud. Mycol.">
        <title>101 Dothideomycetes genomes: a test case for predicting lifestyles and emergence of pathogens.</title>
        <authorList>
            <person name="Haridas S."/>
            <person name="Albert R."/>
            <person name="Binder M."/>
            <person name="Bloem J."/>
            <person name="Labutti K."/>
            <person name="Salamov A."/>
            <person name="Andreopoulos B."/>
            <person name="Baker S."/>
            <person name="Barry K."/>
            <person name="Bills G."/>
            <person name="Bluhm B."/>
            <person name="Cannon C."/>
            <person name="Castanera R."/>
            <person name="Culley D."/>
            <person name="Daum C."/>
            <person name="Ezra D."/>
            <person name="Gonzalez J."/>
            <person name="Henrissat B."/>
            <person name="Kuo A."/>
            <person name="Liang C."/>
            <person name="Lipzen A."/>
            <person name="Lutzoni F."/>
            <person name="Magnuson J."/>
            <person name="Mondo S."/>
            <person name="Nolan M."/>
            <person name="Ohm R."/>
            <person name="Pangilinan J."/>
            <person name="Park H.-J."/>
            <person name="Ramirez L."/>
            <person name="Alfaro M."/>
            <person name="Sun H."/>
            <person name="Tritt A."/>
            <person name="Yoshinaga Y."/>
            <person name="Zwiers L.-H."/>
            <person name="Turgeon B."/>
            <person name="Goodwin S."/>
            <person name="Spatafora J."/>
            <person name="Crous P."/>
            <person name="Grigoriev I."/>
        </authorList>
    </citation>
    <scope>NUCLEOTIDE SEQUENCE</scope>
    <source>
        <strain evidence="12">CBS 125425</strain>
    </source>
</reference>
<feature type="chain" id="PRO_5040535818" description="Peroxidase" evidence="10">
    <location>
        <begin position="18"/>
        <end position="287"/>
    </location>
</feature>
<dbReference type="PRINTS" id="PR00461">
    <property type="entry name" value="PLPEROXIDASE"/>
</dbReference>
<evidence type="ECO:0000256" key="2">
    <source>
        <dbReference type="ARBA" id="ARBA00001913"/>
    </source>
</evidence>
<dbReference type="PRINTS" id="PR00458">
    <property type="entry name" value="PEROXIDASE"/>
</dbReference>
<dbReference type="OrthoDB" id="2113341at2759"/>
<comment type="cofactor">
    <cofactor evidence="2">
        <name>Ca(2+)</name>
        <dbReference type="ChEBI" id="CHEBI:29108"/>
    </cofactor>
</comment>
<keyword evidence="8" id="KW-0408">Iron</keyword>
<dbReference type="InterPro" id="IPR000823">
    <property type="entry name" value="Peroxidase_pln"/>
</dbReference>
<dbReference type="GO" id="GO:0006979">
    <property type="term" value="P:response to oxidative stress"/>
    <property type="evidence" value="ECO:0007669"/>
    <property type="project" value="InterPro"/>
</dbReference>